<evidence type="ECO:0000256" key="2">
    <source>
        <dbReference type="ARBA" id="ARBA00022801"/>
    </source>
</evidence>
<feature type="site" description="Important for substrate specificity" evidence="4">
    <location>
        <position position="221"/>
    </location>
</feature>
<dbReference type="EMBL" id="QEKO01000004">
    <property type="protein sequence ID" value="PVY61514.1"/>
    <property type="molecule type" value="Genomic_DNA"/>
</dbReference>
<keyword evidence="2 4" id="KW-0378">Hydrolase</keyword>
<dbReference type="GO" id="GO:0036218">
    <property type="term" value="F:dTTP diphosphatase activity"/>
    <property type="evidence" value="ECO:0007669"/>
    <property type="project" value="RHEA"/>
</dbReference>
<accession>A0A2U1CKK6</accession>
<dbReference type="CDD" id="cd00555">
    <property type="entry name" value="Maf"/>
    <property type="match status" value="1"/>
</dbReference>
<dbReference type="PANTHER" id="PTHR43213">
    <property type="entry name" value="BIFUNCTIONAL DTTP/UTP PYROPHOSPHATASE/METHYLTRANSFERASE PROTEIN-RELATED"/>
    <property type="match status" value="1"/>
</dbReference>
<comment type="cofactor">
    <cofactor evidence="1 4">
        <name>a divalent metal cation</name>
        <dbReference type="ChEBI" id="CHEBI:60240"/>
    </cofactor>
</comment>
<keyword evidence="4" id="KW-0963">Cytoplasm</keyword>
<dbReference type="HAMAP" id="MF_00528">
    <property type="entry name" value="Maf"/>
    <property type="match status" value="1"/>
</dbReference>
<feature type="active site" description="Proton acceptor" evidence="4">
    <location>
        <position position="116"/>
    </location>
</feature>
<evidence type="ECO:0000256" key="3">
    <source>
        <dbReference type="ARBA" id="ARBA00023080"/>
    </source>
</evidence>
<comment type="catalytic activity">
    <reaction evidence="4">
        <text>dTTP + H2O = dTMP + diphosphate + H(+)</text>
        <dbReference type="Rhea" id="RHEA:28534"/>
        <dbReference type="ChEBI" id="CHEBI:15377"/>
        <dbReference type="ChEBI" id="CHEBI:15378"/>
        <dbReference type="ChEBI" id="CHEBI:33019"/>
        <dbReference type="ChEBI" id="CHEBI:37568"/>
        <dbReference type="ChEBI" id="CHEBI:63528"/>
        <dbReference type="EC" id="3.6.1.9"/>
    </reaction>
</comment>
<comment type="caution">
    <text evidence="4">Lacks conserved residue(s) required for the propagation of feature annotation.</text>
</comment>
<comment type="subcellular location">
    <subcellularLocation>
        <location evidence="4">Cytoplasm</location>
    </subcellularLocation>
</comment>
<dbReference type="GO" id="GO:0009117">
    <property type="term" value="P:nucleotide metabolic process"/>
    <property type="evidence" value="ECO:0007669"/>
    <property type="project" value="UniProtKB-KW"/>
</dbReference>
<comment type="similarity">
    <text evidence="4">Belongs to the Maf family. YhdE subfamily.</text>
</comment>
<dbReference type="NCBIfam" id="TIGR00172">
    <property type="entry name" value="maf"/>
    <property type="match status" value="1"/>
</dbReference>
<evidence type="ECO:0000313" key="5">
    <source>
        <dbReference type="EMBL" id="PVY61514.1"/>
    </source>
</evidence>
<dbReference type="InterPro" id="IPR029001">
    <property type="entry name" value="ITPase-like_fam"/>
</dbReference>
<dbReference type="Gene3D" id="3.90.950.10">
    <property type="match status" value="1"/>
</dbReference>
<sequence>MHPERENPPEDDAHLQTLPPSRSKDILMIYLASASPRRHELLCQAAIAHTVLHVPSPPGEDEPRLRGESPDAYVQRTAHEKALRALHWLGMNVDGAQPEWPRSAQPVPVHPVLAADTTVILGDDVLGKPSDAEEAAGMLRRLSGTLHEVHTAIVLALPGSDVHARAAAGPAKPAWRQPQSNQFMCDVSRTQVRFKMLDEEEIAAYCASCEPMGKAGAYGIQGRAARFVEHISGSYTGVVGLPLYETARLLKQGGVAI</sequence>
<proteinExistence type="inferred from homology"/>
<dbReference type="Pfam" id="PF02545">
    <property type="entry name" value="Maf"/>
    <property type="match status" value="1"/>
</dbReference>
<dbReference type="PANTHER" id="PTHR43213:SF5">
    <property type="entry name" value="BIFUNCTIONAL DTTP_UTP PYROPHOSPHATASE_METHYLTRANSFERASE PROTEIN-RELATED"/>
    <property type="match status" value="1"/>
</dbReference>
<evidence type="ECO:0000256" key="4">
    <source>
        <dbReference type="HAMAP-Rule" id="MF_00528"/>
    </source>
</evidence>
<dbReference type="Proteomes" id="UP000246145">
    <property type="component" value="Unassembled WGS sequence"/>
</dbReference>
<protein>
    <recommendedName>
        <fullName evidence="4">dTTP/UTP pyrophosphatase</fullName>
        <shortName evidence="4">dTTPase/UTPase</shortName>
        <ecNumber evidence="4">3.6.1.9</ecNumber>
    </recommendedName>
    <alternativeName>
        <fullName evidence="4">Nucleoside triphosphate pyrophosphatase</fullName>
    </alternativeName>
    <alternativeName>
        <fullName evidence="4">Nucleotide pyrophosphatase</fullName>
        <shortName evidence="4">Nucleotide PPase</shortName>
    </alternativeName>
</protein>
<dbReference type="AlphaFoldDB" id="A0A2U1CKK6"/>
<dbReference type="InterPro" id="IPR003697">
    <property type="entry name" value="Maf-like"/>
</dbReference>
<dbReference type="EC" id="3.6.1.9" evidence="4"/>
<evidence type="ECO:0000313" key="6">
    <source>
        <dbReference type="Proteomes" id="UP000246145"/>
    </source>
</evidence>
<dbReference type="GO" id="GO:0036221">
    <property type="term" value="F:UTP diphosphatase activity"/>
    <property type="evidence" value="ECO:0007669"/>
    <property type="project" value="RHEA"/>
</dbReference>
<organism evidence="5 6">
    <name type="scientific">Pusillimonas noertemannii</name>
    <dbReference type="NCBI Taxonomy" id="305977"/>
    <lineage>
        <taxon>Bacteria</taxon>
        <taxon>Pseudomonadati</taxon>
        <taxon>Pseudomonadota</taxon>
        <taxon>Betaproteobacteria</taxon>
        <taxon>Burkholderiales</taxon>
        <taxon>Alcaligenaceae</taxon>
        <taxon>Pusillimonas</taxon>
    </lineage>
</organism>
<comment type="catalytic activity">
    <reaction evidence="4">
        <text>UTP + H2O = UMP + diphosphate + H(+)</text>
        <dbReference type="Rhea" id="RHEA:29395"/>
        <dbReference type="ChEBI" id="CHEBI:15377"/>
        <dbReference type="ChEBI" id="CHEBI:15378"/>
        <dbReference type="ChEBI" id="CHEBI:33019"/>
        <dbReference type="ChEBI" id="CHEBI:46398"/>
        <dbReference type="ChEBI" id="CHEBI:57865"/>
        <dbReference type="EC" id="3.6.1.9"/>
    </reaction>
</comment>
<dbReference type="STRING" id="1231391.GCA_000308195_03007"/>
<comment type="function">
    <text evidence="4">Nucleoside triphosphate pyrophosphatase that hydrolyzes dTTP and UTP. May have a dual role in cell division arrest and in preventing the incorporation of modified nucleotides into cellular nucleic acids.</text>
</comment>
<evidence type="ECO:0000256" key="1">
    <source>
        <dbReference type="ARBA" id="ARBA00001968"/>
    </source>
</evidence>
<dbReference type="SUPFAM" id="SSF52972">
    <property type="entry name" value="ITPase-like"/>
    <property type="match status" value="1"/>
</dbReference>
<keyword evidence="6" id="KW-1185">Reference proteome</keyword>
<reference evidence="5 6" key="1">
    <citation type="submission" date="2018-04" db="EMBL/GenBank/DDBJ databases">
        <title>Genomic Encyclopedia of Type Strains, Phase IV (KMG-IV): sequencing the most valuable type-strain genomes for metagenomic binning, comparative biology and taxonomic classification.</title>
        <authorList>
            <person name="Goeker M."/>
        </authorList>
    </citation>
    <scope>NUCLEOTIDE SEQUENCE [LARGE SCALE GENOMIC DNA]</scope>
    <source>
        <strain evidence="5 6">DSM 10065</strain>
    </source>
</reference>
<name>A0A2U1CKK6_9BURK</name>
<comment type="caution">
    <text evidence="5">The sequence shown here is derived from an EMBL/GenBank/DDBJ whole genome shotgun (WGS) entry which is preliminary data.</text>
</comment>
<feature type="site" description="Important for substrate specificity" evidence="4">
    <location>
        <position position="37"/>
    </location>
</feature>
<keyword evidence="3 4" id="KW-0546">Nucleotide metabolism</keyword>
<dbReference type="GO" id="GO:0005737">
    <property type="term" value="C:cytoplasm"/>
    <property type="evidence" value="ECO:0007669"/>
    <property type="project" value="UniProtKB-SubCell"/>
</dbReference>
<feature type="site" description="Important for substrate specificity" evidence="4">
    <location>
        <position position="117"/>
    </location>
</feature>
<gene>
    <name evidence="5" type="ORF">C7440_3068</name>
</gene>